<dbReference type="PRINTS" id="PR00364">
    <property type="entry name" value="DISEASERSIST"/>
</dbReference>
<name>A0AAV6I7G1_9ERIC</name>
<dbReference type="SUPFAM" id="SSF52058">
    <property type="entry name" value="L domain-like"/>
    <property type="match status" value="1"/>
</dbReference>
<evidence type="ECO:0000256" key="2">
    <source>
        <dbReference type="ARBA" id="ARBA00022741"/>
    </source>
</evidence>
<dbReference type="GO" id="GO:0005524">
    <property type="term" value="F:ATP binding"/>
    <property type="evidence" value="ECO:0007669"/>
    <property type="project" value="UniProtKB-KW"/>
</dbReference>
<dbReference type="FunFam" id="3.40.50.300:FF:001091">
    <property type="entry name" value="Probable disease resistance protein At1g61300"/>
    <property type="match status" value="1"/>
</dbReference>
<dbReference type="CDD" id="cd14798">
    <property type="entry name" value="RX-CC_like"/>
    <property type="match status" value="1"/>
</dbReference>
<evidence type="ECO:0000313" key="8">
    <source>
        <dbReference type="EMBL" id="KAG5523528.1"/>
    </source>
</evidence>
<dbReference type="SUPFAM" id="SSF52540">
    <property type="entry name" value="P-loop containing nucleoside triphosphate hydrolases"/>
    <property type="match status" value="1"/>
</dbReference>
<dbReference type="GO" id="GO:0043531">
    <property type="term" value="F:ADP binding"/>
    <property type="evidence" value="ECO:0007669"/>
    <property type="project" value="InterPro"/>
</dbReference>
<gene>
    <name evidence="8" type="ORF">RHGRI_035360</name>
</gene>
<feature type="coiled-coil region" evidence="5">
    <location>
        <begin position="107"/>
        <end position="137"/>
    </location>
</feature>
<keyword evidence="3" id="KW-0611">Plant defense</keyword>
<dbReference type="InterPro" id="IPR002182">
    <property type="entry name" value="NB-ARC"/>
</dbReference>
<keyword evidence="4" id="KW-0067">ATP-binding</keyword>
<evidence type="ECO:0000256" key="5">
    <source>
        <dbReference type="SAM" id="Coils"/>
    </source>
</evidence>
<reference evidence="8" key="1">
    <citation type="submission" date="2020-08" db="EMBL/GenBank/DDBJ databases">
        <title>Plant Genome Project.</title>
        <authorList>
            <person name="Zhang R.-G."/>
        </authorList>
    </citation>
    <scope>NUCLEOTIDE SEQUENCE</scope>
    <source>
        <strain evidence="8">WSP0</strain>
        <tissue evidence="8">Leaf</tissue>
    </source>
</reference>
<dbReference type="EMBL" id="JACTNZ010000012">
    <property type="protein sequence ID" value="KAG5523528.1"/>
    <property type="molecule type" value="Genomic_DNA"/>
</dbReference>
<dbReference type="Proteomes" id="UP000823749">
    <property type="component" value="Chromosome 12"/>
</dbReference>
<keyword evidence="5" id="KW-0175">Coiled coil</keyword>
<dbReference type="PANTHER" id="PTHR15140:SF56">
    <property type="entry name" value="NB-ARC DOMAIN-CONTAINING PROTEIN"/>
    <property type="match status" value="1"/>
</dbReference>
<keyword evidence="9" id="KW-1185">Reference proteome</keyword>
<dbReference type="GO" id="GO:0051707">
    <property type="term" value="P:response to other organism"/>
    <property type="evidence" value="ECO:0007669"/>
    <property type="project" value="UniProtKB-ARBA"/>
</dbReference>
<evidence type="ECO:0000256" key="3">
    <source>
        <dbReference type="ARBA" id="ARBA00022821"/>
    </source>
</evidence>
<dbReference type="InterPro" id="IPR038005">
    <property type="entry name" value="RX-like_CC"/>
</dbReference>
<dbReference type="PANTHER" id="PTHR15140">
    <property type="entry name" value="TUBULIN-SPECIFIC CHAPERONE E"/>
    <property type="match status" value="1"/>
</dbReference>
<organism evidence="8 9">
    <name type="scientific">Rhododendron griersonianum</name>
    <dbReference type="NCBI Taxonomy" id="479676"/>
    <lineage>
        <taxon>Eukaryota</taxon>
        <taxon>Viridiplantae</taxon>
        <taxon>Streptophyta</taxon>
        <taxon>Embryophyta</taxon>
        <taxon>Tracheophyta</taxon>
        <taxon>Spermatophyta</taxon>
        <taxon>Magnoliopsida</taxon>
        <taxon>eudicotyledons</taxon>
        <taxon>Gunneridae</taxon>
        <taxon>Pentapetalae</taxon>
        <taxon>asterids</taxon>
        <taxon>Ericales</taxon>
        <taxon>Ericaceae</taxon>
        <taxon>Ericoideae</taxon>
        <taxon>Rhodoreae</taxon>
        <taxon>Rhododendron</taxon>
    </lineage>
</organism>
<comment type="caution">
    <text evidence="8">The sequence shown here is derived from an EMBL/GenBank/DDBJ whole genome shotgun (WGS) entry which is preliminary data.</text>
</comment>
<accession>A0AAV6I7G1</accession>
<dbReference type="InterPro" id="IPR027417">
    <property type="entry name" value="P-loop_NTPase"/>
</dbReference>
<evidence type="ECO:0000256" key="1">
    <source>
        <dbReference type="ARBA" id="ARBA00022737"/>
    </source>
</evidence>
<evidence type="ECO:0000256" key="4">
    <source>
        <dbReference type="ARBA" id="ARBA00022840"/>
    </source>
</evidence>
<proteinExistence type="predicted"/>
<dbReference type="Pfam" id="PF18052">
    <property type="entry name" value="Rx_N"/>
    <property type="match status" value="1"/>
</dbReference>
<feature type="domain" description="NB-ARC" evidence="6">
    <location>
        <begin position="165"/>
        <end position="314"/>
    </location>
</feature>
<dbReference type="Pfam" id="PF00931">
    <property type="entry name" value="NB-ARC"/>
    <property type="match status" value="1"/>
</dbReference>
<feature type="domain" description="Disease resistance N-terminal" evidence="7">
    <location>
        <begin position="5"/>
        <end position="92"/>
    </location>
</feature>
<dbReference type="AlphaFoldDB" id="A0AAV6I7G1"/>
<dbReference type="InterPro" id="IPR041118">
    <property type="entry name" value="Rx_N"/>
</dbReference>
<dbReference type="Gene3D" id="1.20.5.4130">
    <property type="match status" value="1"/>
</dbReference>
<keyword evidence="1" id="KW-0677">Repeat</keyword>
<dbReference type="GO" id="GO:0006952">
    <property type="term" value="P:defense response"/>
    <property type="evidence" value="ECO:0007669"/>
    <property type="project" value="UniProtKB-KW"/>
</dbReference>
<keyword evidence="2" id="KW-0547">Nucleotide-binding</keyword>
<dbReference type="Gene3D" id="3.80.10.10">
    <property type="entry name" value="Ribonuclease Inhibitor"/>
    <property type="match status" value="1"/>
</dbReference>
<sequence>MSDAAVQYLLESLKQLVVENAKLIINVRDEVDGLIRDLPLMKAIIEVSTEMGREDAVVKELVSRIRAVTFEAEDAVDAYMVEATSYNQKGKKWLQKVFGGINHASKLREVAKNVQTIKEEVDKMNNYQMLREALQRRGPAGRRRMERRLPDIEKDNVVGFDKATATLIDRLTGKTEDLQVISIIGMGGLGKTTLANKVYNDPIVSHEFSTLAWIYVSPTYSKDKLFLSILKGVTQVTGEMSNMGEDELAEEVRRQLTWKYLIVVDDVWEKKDWDSIKKAFPNHKNGSRILLTTRSRPVAVHADQRYIPDEFKLLRVYHIQTISFPRFPSEIEQLVHLTYVAFSGDFKTIPAAVSNLWNLQTLIAETSSRATRTIDIKADIWKMLKLRHLHTNKPSQLHDPVAKKPKNHDSLQTLATITPESCTEGVLGQTPCLKKLGICGKLATLLEEKGGYLFDNVATLKQLVTLKLLNDVFPEPPSESKLQRLPPYHKFPPNLKRLTLADTFLEWEQMHELGSLPKLEELKLKDNAFTGVRWTLVKGDFQKLKALQIWKTDLVYLEAEADHFPSLQHIVFKDCTRLWKIPSGLGNVKTLQTIKLHQTSRTAADSARKIKQQQQESKLKLDIFPSDL</sequence>
<evidence type="ECO:0000313" key="9">
    <source>
        <dbReference type="Proteomes" id="UP000823749"/>
    </source>
</evidence>
<dbReference type="InterPro" id="IPR032675">
    <property type="entry name" value="LRR_dom_sf"/>
</dbReference>
<evidence type="ECO:0000259" key="6">
    <source>
        <dbReference type="Pfam" id="PF00931"/>
    </source>
</evidence>
<protein>
    <submittedName>
        <fullName evidence="8">Uncharacterized protein</fullName>
    </submittedName>
</protein>
<dbReference type="Gene3D" id="3.40.50.300">
    <property type="entry name" value="P-loop containing nucleotide triphosphate hydrolases"/>
    <property type="match status" value="1"/>
</dbReference>
<evidence type="ECO:0000259" key="7">
    <source>
        <dbReference type="Pfam" id="PF18052"/>
    </source>
</evidence>